<proteinExistence type="predicted"/>
<evidence type="ECO:0000313" key="2">
    <source>
        <dbReference type="Proteomes" id="UP000037109"/>
    </source>
</evidence>
<dbReference type="PATRIC" id="fig|1459.3.peg.2477"/>
<dbReference type="RefSeq" id="WP_053434745.1">
    <property type="nucleotide sequence ID" value="NZ_LGUF01000007.1"/>
</dbReference>
<dbReference type="OrthoDB" id="2971046at2"/>
<protein>
    <submittedName>
        <fullName evidence="1">Uncharacterized protein</fullName>
    </submittedName>
</protein>
<gene>
    <name evidence="1" type="ORF">AF332_11540</name>
</gene>
<comment type="caution">
    <text evidence="1">The sequence shown here is derived from an EMBL/GenBank/DDBJ whole genome shotgun (WGS) entry which is preliminary data.</text>
</comment>
<accession>A0A0M0GD91</accession>
<dbReference type="EMBL" id="LGUF01000007">
    <property type="protein sequence ID" value="KON87396.1"/>
    <property type="molecule type" value="Genomic_DNA"/>
</dbReference>
<organism evidence="1 2">
    <name type="scientific">Sporosarcina globispora</name>
    <name type="common">Bacillus globisporus</name>
    <dbReference type="NCBI Taxonomy" id="1459"/>
    <lineage>
        <taxon>Bacteria</taxon>
        <taxon>Bacillati</taxon>
        <taxon>Bacillota</taxon>
        <taxon>Bacilli</taxon>
        <taxon>Bacillales</taxon>
        <taxon>Caryophanaceae</taxon>
        <taxon>Sporosarcina</taxon>
    </lineage>
</organism>
<dbReference type="Proteomes" id="UP000037109">
    <property type="component" value="Unassembled WGS sequence"/>
</dbReference>
<reference evidence="2" key="1">
    <citation type="submission" date="2015-07" db="EMBL/GenBank/DDBJ databases">
        <title>Fjat-10036 dsm4.</title>
        <authorList>
            <person name="Liu B."/>
            <person name="Wang J."/>
            <person name="Zhu Y."/>
            <person name="Liu G."/>
            <person name="Chen Q."/>
            <person name="Chen Z."/>
            <person name="Lan J."/>
            <person name="Che J."/>
            <person name="Ge C."/>
            <person name="Shi H."/>
            <person name="Pan Z."/>
            <person name="Liu X."/>
        </authorList>
    </citation>
    <scope>NUCLEOTIDE SEQUENCE [LARGE SCALE GENOMIC DNA]</scope>
    <source>
        <strain evidence="2">DSM 4</strain>
    </source>
</reference>
<sequence>MNTENKQCIFENCKEGVRSKGLCKNHYANYIYTRKTKGIDSVEDYLRLKKNEEKETSSKLREQYKSLERYAAGINTGTNAGRRERGNAGKYKKSVINPVSIKKSLERLDD</sequence>
<evidence type="ECO:0000313" key="1">
    <source>
        <dbReference type="EMBL" id="KON87396.1"/>
    </source>
</evidence>
<keyword evidence="2" id="KW-1185">Reference proteome</keyword>
<name>A0A0M0GD91_SPOGL</name>
<dbReference type="AlphaFoldDB" id="A0A0M0GD91"/>